<evidence type="ECO:0008006" key="4">
    <source>
        <dbReference type="Google" id="ProtNLM"/>
    </source>
</evidence>
<evidence type="ECO:0000313" key="2">
    <source>
        <dbReference type="EMBL" id="MFD1121841.1"/>
    </source>
</evidence>
<evidence type="ECO:0000313" key="3">
    <source>
        <dbReference type="Proteomes" id="UP001597206"/>
    </source>
</evidence>
<feature type="region of interest" description="Disordered" evidence="1">
    <location>
        <begin position="452"/>
        <end position="484"/>
    </location>
</feature>
<dbReference type="Proteomes" id="UP001597206">
    <property type="component" value="Unassembled WGS sequence"/>
</dbReference>
<protein>
    <recommendedName>
        <fullName evidence="4">Terminase</fullName>
    </recommendedName>
</protein>
<organism evidence="2 3">
    <name type="scientific">Methylophilus flavus</name>
    <dbReference type="NCBI Taxonomy" id="640084"/>
    <lineage>
        <taxon>Bacteria</taxon>
        <taxon>Pseudomonadati</taxon>
        <taxon>Pseudomonadota</taxon>
        <taxon>Betaproteobacteria</taxon>
        <taxon>Nitrosomonadales</taxon>
        <taxon>Methylophilaceae</taxon>
        <taxon>Methylophilus</taxon>
    </lineage>
</organism>
<keyword evidence="3" id="KW-1185">Reference proteome</keyword>
<gene>
    <name evidence="2" type="ORF">ACFQ2T_04950</name>
</gene>
<dbReference type="Gene3D" id="3.40.50.300">
    <property type="entry name" value="P-loop containing nucleotide triphosphate hydrolases"/>
    <property type="match status" value="1"/>
</dbReference>
<dbReference type="RefSeq" id="WP_379031308.1">
    <property type="nucleotide sequence ID" value="NZ_JBHTLN010000001.1"/>
</dbReference>
<proteinExistence type="predicted"/>
<feature type="compositionally biased region" description="Basic and acidic residues" evidence="1">
    <location>
        <begin position="453"/>
        <end position="462"/>
    </location>
</feature>
<reference evidence="3" key="1">
    <citation type="journal article" date="2019" name="Int. J. Syst. Evol. Microbiol.">
        <title>The Global Catalogue of Microorganisms (GCM) 10K type strain sequencing project: providing services to taxonomists for standard genome sequencing and annotation.</title>
        <authorList>
            <consortium name="The Broad Institute Genomics Platform"/>
            <consortium name="The Broad Institute Genome Sequencing Center for Infectious Disease"/>
            <person name="Wu L."/>
            <person name="Ma J."/>
        </authorList>
    </citation>
    <scope>NUCLEOTIDE SEQUENCE [LARGE SCALE GENOMIC DNA]</scope>
    <source>
        <strain evidence="3">CCUG 58411</strain>
    </source>
</reference>
<dbReference type="EMBL" id="JBHTLN010000001">
    <property type="protein sequence ID" value="MFD1121841.1"/>
    <property type="molecule type" value="Genomic_DNA"/>
</dbReference>
<accession>A0ABW3PC72</accession>
<sequence length="484" mass="55255">MIVVDDHNLKWAEKAVRKLWEPQRGPQSSAILAAWCDELFFGGARGGGKSDFLLGDYLQGVGVGYRGLWRGIIFRKTYLELEELQIRASEIFPAYGGVYKVQSSAEFPFSNCWYFPGGETLKMRYLKSDKDAENYQGHQYAWIGFDELTNHATPTAYDKLKACLRIQGVPKRIRSSGNPGGKGHLWVKQRFIDCAPPYTPYLDKTTGLMRVFIPSKLKDNQYLRDDKQYIALIKASGSAELVKAWLEGDWNVVAGAFFDCWNSNIIIPPFAIPRTWTRFRSFDWGSARPFSNGWWAISDGGLHIPKGAIVRYREWYGMKEGEYNVGLKLSAEEVGNGIVKREKGEDISYGVADPSCWKVDGGPSVAERMVKVGAKFRKADNSRINGWDQMRQRMVGIDDQPMIYCFNTCIDSIRTIPLLQHDENKPEDLDSDMEDHPADDWRYACMSRPMLKTSKERKKEPEPGTIGWVYSRTTEQKEKSKYRS</sequence>
<dbReference type="Gene3D" id="3.30.420.280">
    <property type="match status" value="1"/>
</dbReference>
<name>A0ABW3PC72_9PROT</name>
<comment type="caution">
    <text evidence="2">The sequence shown here is derived from an EMBL/GenBank/DDBJ whole genome shotgun (WGS) entry which is preliminary data.</text>
</comment>
<dbReference type="InterPro" id="IPR027417">
    <property type="entry name" value="P-loop_NTPase"/>
</dbReference>
<feature type="compositionally biased region" description="Basic and acidic residues" evidence="1">
    <location>
        <begin position="474"/>
        <end position="484"/>
    </location>
</feature>
<evidence type="ECO:0000256" key="1">
    <source>
        <dbReference type="SAM" id="MobiDB-lite"/>
    </source>
</evidence>